<feature type="transmembrane region" description="Helical" evidence="7">
    <location>
        <begin position="744"/>
        <end position="765"/>
    </location>
</feature>
<dbReference type="RefSeq" id="WP_114357468.1">
    <property type="nucleotide sequence ID" value="NZ_QRDT01000006.1"/>
</dbReference>
<evidence type="ECO:0000256" key="1">
    <source>
        <dbReference type="ARBA" id="ARBA00004651"/>
    </source>
</evidence>
<evidence type="ECO:0000259" key="9">
    <source>
        <dbReference type="Pfam" id="PF12704"/>
    </source>
</evidence>
<dbReference type="InterPro" id="IPR003838">
    <property type="entry name" value="ABC3_permease_C"/>
</dbReference>
<dbReference type="InterPro" id="IPR025857">
    <property type="entry name" value="MacB_PCD"/>
</dbReference>
<feature type="transmembrane region" description="Helical" evidence="7">
    <location>
        <begin position="266"/>
        <end position="286"/>
    </location>
</feature>
<feature type="domain" description="ABC3 transporter permease C-terminal" evidence="8">
    <location>
        <begin position="268"/>
        <end position="389"/>
    </location>
</feature>
<evidence type="ECO:0000256" key="2">
    <source>
        <dbReference type="ARBA" id="ARBA00005236"/>
    </source>
</evidence>
<organism evidence="11 12">
    <name type="scientific">Rhodopseudomonas pentothenatexigens</name>
    <dbReference type="NCBI Taxonomy" id="999699"/>
    <lineage>
        <taxon>Bacteria</taxon>
        <taxon>Pseudomonadati</taxon>
        <taxon>Pseudomonadota</taxon>
        <taxon>Alphaproteobacteria</taxon>
        <taxon>Hyphomicrobiales</taxon>
        <taxon>Nitrobacteraceae</taxon>
        <taxon>Rhodopseudomonas</taxon>
    </lineage>
</organism>
<dbReference type="OrthoDB" id="5137249at2"/>
<dbReference type="Pfam" id="PF12704">
    <property type="entry name" value="MacB_PCD"/>
    <property type="match status" value="1"/>
</dbReference>
<dbReference type="EMBL" id="UFQQ01000006">
    <property type="protein sequence ID" value="SSW90380.1"/>
    <property type="molecule type" value="Genomic_DNA"/>
</dbReference>
<reference evidence="10 13" key="2">
    <citation type="submission" date="2018-07" db="EMBL/GenBank/DDBJ databases">
        <title>Genomic Encyclopedia of Archaeal and Bacterial Type Strains, Phase II (KMG-II): from individual species to whole genera.</title>
        <authorList>
            <person name="Goeker M."/>
        </authorList>
    </citation>
    <scope>NUCLEOTIDE SEQUENCE [LARGE SCALE GENOMIC DNA]</scope>
    <source>
        <strain evidence="10 13">JA575</strain>
    </source>
</reference>
<feature type="transmembrane region" description="Helical" evidence="7">
    <location>
        <begin position="429"/>
        <end position="449"/>
    </location>
</feature>
<evidence type="ECO:0000256" key="3">
    <source>
        <dbReference type="ARBA" id="ARBA00022475"/>
    </source>
</evidence>
<keyword evidence="6 7" id="KW-0472">Membrane</keyword>
<sequence>MSILDRKLRRDLWAMRAQVLSVALLLGAGVAVLIGSVSTYLSLRTAQEEYYRTSRFADLWVELERAPSTVSATIAALPGVGIAEPRVVKDVRVEWERSDLSVAGAIVSLPRQGQPSLNRLDRVKGRWLDPARLDEVLVNAGFASTWGVDPGDTIRVILNGRVETFRIAGIVHSPEYIYAARPGNPLPDDRTFVVLWANDDAVAAAFDMKGAFNNLVLTLAPGASALAVAAQVDAQLDRYGGRGAYERRDQASHRFLADELAEQRTLAIFVPVIFFGIASFLLNVLIGRLVDAQREQIAALKALGFPSMPIAIHYLRLVGSICALGAVLGVPAGYWYALGMIEAYRPFFRFPDLPLTMPMWVPMLAIGTGAAMAAAGALAAVRRVLRLKPAEALRSETPAAFSRAIVGPTLPPAVKMTIRGLLGRPVRSVLTIFGLAFAVPMVVLGLFWWDALDYMVQVQFDGIERADAVVTFTDPRSSRSLREIASLDGVSLVEGQRIVPVRLRAGNRTYRLVLTGIARDSELRVPRTASLQPAAIPADGIILSKGLAERLGVAPGDDILVETLEGRRQTRPAAVVSLIEDVLGYSAYMNRVALNRLMREDDLVSQAALRVDPKYADAVWKRLAERPRVLATSVKRVWLQLFNEKVAAVVTIAAVVLTLFGVIIAVGVVYNSARVSLQERAWELASLRILGFTRAEVSRILLAELAIATGIAIPLGLAMAQGIVTVLMTLRSNESFTIPPVVSPATFATAALVVLGAGVGSALLVRRRIDRLDLVAVLKTRD</sequence>
<feature type="transmembrane region" description="Helical" evidence="7">
    <location>
        <begin position="20"/>
        <end position="43"/>
    </location>
</feature>
<feature type="domain" description="MacB-like periplasmic core" evidence="9">
    <location>
        <begin position="26"/>
        <end position="234"/>
    </location>
</feature>
<dbReference type="EMBL" id="QRDT01000006">
    <property type="protein sequence ID" value="RED37880.1"/>
    <property type="molecule type" value="Genomic_DNA"/>
</dbReference>
<evidence type="ECO:0000256" key="5">
    <source>
        <dbReference type="ARBA" id="ARBA00022989"/>
    </source>
</evidence>
<evidence type="ECO:0000259" key="8">
    <source>
        <dbReference type="Pfam" id="PF02687"/>
    </source>
</evidence>
<evidence type="ECO:0000313" key="12">
    <source>
        <dbReference type="Proteomes" id="UP000252631"/>
    </source>
</evidence>
<evidence type="ECO:0000313" key="11">
    <source>
        <dbReference type="EMBL" id="SSW90380.1"/>
    </source>
</evidence>
<dbReference type="PANTHER" id="PTHR30489">
    <property type="entry name" value="LIPOPROTEIN-RELEASING SYSTEM TRANSMEMBRANE PROTEIN LOLE"/>
    <property type="match status" value="1"/>
</dbReference>
<keyword evidence="4 7" id="KW-0812">Transmembrane</keyword>
<dbReference type="PANTHER" id="PTHR30489:SF0">
    <property type="entry name" value="LIPOPROTEIN-RELEASING SYSTEM TRANSMEMBRANE PROTEIN LOLE"/>
    <property type="match status" value="1"/>
</dbReference>
<evidence type="ECO:0000256" key="6">
    <source>
        <dbReference type="ARBA" id="ARBA00023136"/>
    </source>
</evidence>
<reference evidence="11 12" key="1">
    <citation type="submission" date="2017-08" db="EMBL/GenBank/DDBJ databases">
        <authorList>
            <person name="de Groot N.N."/>
        </authorList>
    </citation>
    <scope>NUCLEOTIDE SEQUENCE [LARGE SCALE GENOMIC DNA]</scope>
    <source>
        <strain evidence="11 12">JA575</strain>
    </source>
</reference>
<feature type="domain" description="ABC3 transporter permease C-terminal" evidence="8">
    <location>
        <begin position="656"/>
        <end position="769"/>
    </location>
</feature>
<evidence type="ECO:0000313" key="13">
    <source>
        <dbReference type="Proteomes" id="UP000256343"/>
    </source>
</evidence>
<dbReference type="GO" id="GO:0098797">
    <property type="term" value="C:plasma membrane protein complex"/>
    <property type="evidence" value="ECO:0007669"/>
    <property type="project" value="TreeGrafter"/>
</dbReference>
<comment type="subcellular location">
    <subcellularLocation>
        <location evidence="1">Cell membrane</location>
        <topology evidence="1">Multi-pass membrane protein</topology>
    </subcellularLocation>
</comment>
<keyword evidence="3" id="KW-1003">Cell membrane</keyword>
<evidence type="ECO:0000313" key="10">
    <source>
        <dbReference type="EMBL" id="RED37880.1"/>
    </source>
</evidence>
<keyword evidence="5 7" id="KW-1133">Transmembrane helix</keyword>
<comment type="similarity">
    <text evidence="2">Belongs to the ABC-4 integral membrane protein family. LolC/E subfamily.</text>
</comment>
<gene>
    <name evidence="10" type="ORF">BJ125_106205</name>
    <name evidence="11" type="ORF">SAMN05892882_106205</name>
</gene>
<feature type="transmembrane region" description="Helical" evidence="7">
    <location>
        <begin position="314"/>
        <end position="337"/>
    </location>
</feature>
<dbReference type="InterPro" id="IPR051447">
    <property type="entry name" value="Lipoprotein-release_system"/>
</dbReference>
<protein>
    <submittedName>
        <fullName evidence="10 11">ABC transport system permease protein</fullName>
    </submittedName>
</protein>
<name>A0A336JL00_9BRAD</name>
<evidence type="ECO:0000256" key="4">
    <source>
        <dbReference type="ARBA" id="ARBA00022692"/>
    </source>
</evidence>
<proteinExistence type="inferred from homology"/>
<keyword evidence="13" id="KW-1185">Reference proteome</keyword>
<feature type="transmembrane region" description="Helical" evidence="7">
    <location>
        <begin position="646"/>
        <end position="670"/>
    </location>
</feature>
<evidence type="ECO:0000256" key="7">
    <source>
        <dbReference type="SAM" id="Phobius"/>
    </source>
</evidence>
<feature type="transmembrane region" description="Helical" evidence="7">
    <location>
        <begin position="700"/>
        <end position="724"/>
    </location>
</feature>
<dbReference type="Proteomes" id="UP000252631">
    <property type="component" value="Unassembled WGS sequence"/>
</dbReference>
<dbReference type="Pfam" id="PF02687">
    <property type="entry name" value="FtsX"/>
    <property type="match status" value="2"/>
</dbReference>
<dbReference type="Proteomes" id="UP000256343">
    <property type="component" value="Unassembled WGS sequence"/>
</dbReference>
<dbReference type="GO" id="GO:0044874">
    <property type="term" value="P:lipoprotein localization to outer membrane"/>
    <property type="evidence" value="ECO:0007669"/>
    <property type="project" value="TreeGrafter"/>
</dbReference>
<feature type="transmembrane region" description="Helical" evidence="7">
    <location>
        <begin position="357"/>
        <end position="381"/>
    </location>
</feature>
<dbReference type="AlphaFoldDB" id="A0A336JL00"/>
<accession>A0A336JL00</accession>